<protein>
    <recommendedName>
        <fullName evidence="4">Regulatory protein zeste</fullName>
    </recommendedName>
</protein>
<name>A0A9P0D6M3_9CUCU</name>
<evidence type="ECO:0008006" key="4">
    <source>
        <dbReference type="Google" id="ProtNLM"/>
    </source>
</evidence>
<feature type="region of interest" description="Disordered" evidence="1">
    <location>
        <begin position="1"/>
        <end position="22"/>
    </location>
</feature>
<evidence type="ECO:0000256" key="1">
    <source>
        <dbReference type="SAM" id="MobiDB-lite"/>
    </source>
</evidence>
<sequence>MVCRQVKKNKMDKKRRNAKVSQRHQDVMCDFIAMNKKMQVKGDTLTDWQDLSDIINEIPGGARKPAEQWRRSFIEWKSKTKKKARDITISQNKTGGGPGYVELTDIEKKTDISMWEGISFR</sequence>
<evidence type="ECO:0000313" key="3">
    <source>
        <dbReference type="Proteomes" id="UP001153636"/>
    </source>
</evidence>
<gene>
    <name evidence="2" type="ORF">PSYICH_LOCUS14450</name>
</gene>
<dbReference type="EMBL" id="OV651820">
    <property type="protein sequence ID" value="CAH1114885.1"/>
    <property type="molecule type" value="Genomic_DNA"/>
</dbReference>
<organism evidence="2 3">
    <name type="scientific">Psylliodes chrysocephalus</name>
    <dbReference type="NCBI Taxonomy" id="3402493"/>
    <lineage>
        <taxon>Eukaryota</taxon>
        <taxon>Metazoa</taxon>
        <taxon>Ecdysozoa</taxon>
        <taxon>Arthropoda</taxon>
        <taxon>Hexapoda</taxon>
        <taxon>Insecta</taxon>
        <taxon>Pterygota</taxon>
        <taxon>Neoptera</taxon>
        <taxon>Endopterygota</taxon>
        <taxon>Coleoptera</taxon>
        <taxon>Polyphaga</taxon>
        <taxon>Cucujiformia</taxon>
        <taxon>Chrysomeloidea</taxon>
        <taxon>Chrysomelidae</taxon>
        <taxon>Galerucinae</taxon>
        <taxon>Alticini</taxon>
        <taxon>Psylliodes</taxon>
    </lineage>
</organism>
<keyword evidence="3" id="KW-1185">Reference proteome</keyword>
<dbReference type="Proteomes" id="UP001153636">
    <property type="component" value="Chromosome 8"/>
</dbReference>
<proteinExistence type="predicted"/>
<accession>A0A9P0D6M3</accession>
<dbReference type="AlphaFoldDB" id="A0A9P0D6M3"/>
<dbReference type="OrthoDB" id="6763911at2759"/>
<evidence type="ECO:0000313" key="2">
    <source>
        <dbReference type="EMBL" id="CAH1114885.1"/>
    </source>
</evidence>
<reference evidence="2" key="1">
    <citation type="submission" date="2022-01" db="EMBL/GenBank/DDBJ databases">
        <authorList>
            <person name="King R."/>
        </authorList>
    </citation>
    <scope>NUCLEOTIDE SEQUENCE</scope>
</reference>